<evidence type="ECO:0000313" key="1">
    <source>
        <dbReference type="EMBL" id="QPS32740.1"/>
    </source>
</evidence>
<dbReference type="EMBL" id="CP065682">
    <property type="protein sequence ID" value="QPS32740.1"/>
    <property type="molecule type" value="Genomic_DNA"/>
</dbReference>
<dbReference type="SUPFAM" id="SSF46955">
    <property type="entry name" value="Putative DNA-binding domain"/>
    <property type="match status" value="1"/>
</dbReference>
<reference evidence="1 2" key="1">
    <citation type="submission" date="2020-12" db="EMBL/GenBank/DDBJ databases">
        <title>FDA dAtabase for Regulatory Grade micrObial Sequences (FDA-ARGOS): Supporting development and validation of Infectious Disease Dx tests.</title>
        <authorList>
            <person name="Sproer C."/>
            <person name="Gronow S."/>
            <person name="Severitt S."/>
            <person name="Schroder I."/>
            <person name="Tallon L."/>
            <person name="Sadzewicz L."/>
            <person name="Zhao X."/>
            <person name="Boylan J."/>
            <person name="Ott S."/>
            <person name="Bowen H."/>
            <person name="Vavikolanu K."/>
            <person name="Mehta A."/>
            <person name="Aluvathingal J."/>
            <person name="Nadendla S."/>
            <person name="Lowell S."/>
            <person name="Myers T."/>
            <person name="Yan Y."/>
            <person name="Sichtig H."/>
        </authorList>
    </citation>
    <scope>NUCLEOTIDE SEQUENCE [LARGE SCALE GENOMIC DNA]</scope>
    <source>
        <strain evidence="1 2">FDAARGOS_902</strain>
    </source>
</reference>
<dbReference type="InterPro" id="IPR009061">
    <property type="entry name" value="DNA-bd_dom_put_sf"/>
</dbReference>
<name>A0A7T2WMC1_9MICO</name>
<dbReference type="AlphaFoldDB" id="A0A7T2WMC1"/>
<organism evidence="1 2">
    <name type="scientific">Brevibacterium casei</name>
    <dbReference type="NCBI Taxonomy" id="33889"/>
    <lineage>
        <taxon>Bacteria</taxon>
        <taxon>Bacillati</taxon>
        <taxon>Actinomycetota</taxon>
        <taxon>Actinomycetes</taxon>
        <taxon>Micrococcales</taxon>
        <taxon>Brevibacteriaceae</taxon>
        <taxon>Brevibacterium</taxon>
    </lineage>
</organism>
<evidence type="ECO:0000313" key="2">
    <source>
        <dbReference type="Proteomes" id="UP000594979"/>
    </source>
</evidence>
<protein>
    <submittedName>
        <fullName evidence="1">Helix-turn-helix domain-containing protein</fullName>
    </submittedName>
</protein>
<dbReference type="Proteomes" id="UP000594979">
    <property type="component" value="Chromosome"/>
</dbReference>
<accession>A0A7T2WMC1</accession>
<proteinExistence type="predicted"/>
<gene>
    <name evidence="1" type="ORF">I6G59_12150</name>
</gene>
<dbReference type="KEGG" id="bcau:I6G59_12150"/>
<sequence length="90" mass="10044">MQSDIETKTPAGVALPHILEEHALAETETAGVQPAVMNEREAAAYVGLTTSWLRNNRRSPQAPPYCKLGGRVRYRIESLDLWLAQQEVKN</sequence>